<dbReference type="RefSeq" id="WP_157307748.1">
    <property type="nucleotide sequence ID" value="NZ_WRXN01000008.1"/>
</dbReference>
<comment type="caution">
    <text evidence="3">The sequence shown here is derived from an EMBL/GenBank/DDBJ whole genome shotgun (WGS) entry which is preliminary data.</text>
</comment>
<evidence type="ECO:0000313" key="3">
    <source>
        <dbReference type="EMBL" id="MVT10301.1"/>
    </source>
</evidence>
<dbReference type="InterPro" id="IPR012373">
    <property type="entry name" value="Ferrdict_sens_TM"/>
</dbReference>
<sequence length="421" mass="47067">MNNIALYIRSLIIAEIEGTITPEEKYHLDLLLEELPEAKDLSEYLHKVWDKEKLEDLAIERIKILAAASPDSNKVKRIPKVVTIVTTAAACLLGIATFFWFQKAGKNKPEISLAEGRDILITTGRDTLQLHGRTITLDKDGWVVDSSKSPTLTKVSIPVLARREYNGSSGESRLLLIHVMNPFPEKTISMPAMKEQNEDLTGKNLMGHKKVYQLSGATIHVPSGRECSVNFDDGSSVLLNAHSRFTLLAEGEKSRSEFFLIGEAYINIKKNAERPVIIHLPNSTVNVLGTELNIKGNEKESVTSLVSGSVQVTNGDNTITLRPRYQAICINKKMEVKAFNAGNTISWIEPVSTLSNPSGTDIEKTFLKCYGVKLNISPSGQRNYLTLAMDRREPPEEFLQRCINMYPDLTYYYNNGAYYLK</sequence>
<feature type="domain" description="FecR protein" evidence="2">
    <location>
        <begin position="218"/>
        <end position="311"/>
    </location>
</feature>
<accession>A0A7K1U7H5</accession>
<keyword evidence="4" id="KW-1185">Reference proteome</keyword>
<keyword evidence="1" id="KW-1133">Transmembrane helix</keyword>
<keyword evidence="1" id="KW-0812">Transmembrane</keyword>
<feature type="transmembrane region" description="Helical" evidence="1">
    <location>
        <begin position="81"/>
        <end position="101"/>
    </location>
</feature>
<proteinExistence type="predicted"/>
<evidence type="ECO:0000256" key="1">
    <source>
        <dbReference type="SAM" id="Phobius"/>
    </source>
</evidence>
<evidence type="ECO:0000259" key="2">
    <source>
        <dbReference type="Pfam" id="PF04773"/>
    </source>
</evidence>
<reference evidence="3 4" key="1">
    <citation type="submission" date="2019-12" db="EMBL/GenBank/DDBJ databases">
        <title>Chitinophaga sp. strain ysch24 (GDMCC 1.1355), whole genome shotgun sequence.</title>
        <authorList>
            <person name="Zhang X."/>
        </authorList>
    </citation>
    <scope>NUCLEOTIDE SEQUENCE [LARGE SCALE GENOMIC DNA]</scope>
    <source>
        <strain evidence="4">ysch24</strain>
    </source>
</reference>
<dbReference type="GO" id="GO:0016989">
    <property type="term" value="F:sigma factor antagonist activity"/>
    <property type="evidence" value="ECO:0007669"/>
    <property type="project" value="TreeGrafter"/>
</dbReference>
<dbReference type="AlphaFoldDB" id="A0A7K1U7H5"/>
<dbReference type="Pfam" id="PF04773">
    <property type="entry name" value="FecR"/>
    <property type="match status" value="1"/>
</dbReference>
<dbReference type="Proteomes" id="UP000461730">
    <property type="component" value="Unassembled WGS sequence"/>
</dbReference>
<dbReference type="Gene3D" id="2.60.120.1440">
    <property type="match status" value="1"/>
</dbReference>
<dbReference type="InterPro" id="IPR006860">
    <property type="entry name" value="FecR"/>
</dbReference>
<dbReference type="EMBL" id="WRXN01000008">
    <property type="protein sequence ID" value="MVT10301.1"/>
    <property type="molecule type" value="Genomic_DNA"/>
</dbReference>
<dbReference type="PANTHER" id="PTHR30273:SF2">
    <property type="entry name" value="PROTEIN FECR"/>
    <property type="match status" value="1"/>
</dbReference>
<name>A0A7K1U7H5_9BACT</name>
<protein>
    <recommendedName>
        <fullName evidence="2">FecR protein domain-containing protein</fullName>
    </recommendedName>
</protein>
<gene>
    <name evidence="3" type="ORF">GO493_18660</name>
</gene>
<organism evidence="3 4">
    <name type="scientific">Chitinophaga tropicalis</name>
    <dbReference type="NCBI Taxonomy" id="2683588"/>
    <lineage>
        <taxon>Bacteria</taxon>
        <taxon>Pseudomonadati</taxon>
        <taxon>Bacteroidota</taxon>
        <taxon>Chitinophagia</taxon>
        <taxon>Chitinophagales</taxon>
        <taxon>Chitinophagaceae</taxon>
        <taxon>Chitinophaga</taxon>
    </lineage>
</organism>
<keyword evidence="1" id="KW-0472">Membrane</keyword>
<evidence type="ECO:0000313" key="4">
    <source>
        <dbReference type="Proteomes" id="UP000461730"/>
    </source>
</evidence>
<dbReference type="PANTHER" id="PTHR30273">
    <property type="entry name" value="PERIPLASMIC SIGNAL SENSOR AND SIGMA FACTOR ACTIVATOR FECR-RELATED"/>
    <property type="match status" value="1"/>
</dbReference>